<dbReference type="OrthoDB" id="275909at2759"/>
<dbReference type="EMBL" id="LJSK01000208">
    <property type="protein sequence ID" value="KPI85104.1"/>
    <property type="molecule type" value="Genomic_DNA"/>
</dbReference>
<dbReference type="Proteomes" id="UP000038009">
    <property type="component" value="Unassembled WGS sequence"/>
</dbReference>
<evidence type="ECO:0000313" key="1">
    <source>
        <dbReference type="EMBL" id="KPI85104.1"/>
    </source>
</evidence>
<name>A0A0N1PAQ2_LEPSE</name>
<gene>
    <name evidence="1" type="ORF">ABL78_5829</name>
</gene>
<reference evidence="1 2" key="1">
    <citation type="journal article" date="2015" name="PLoS Pathog.">
        <title>Leptomonas seymouri: Adaptations to the Dixenous Life Cycle Analyzed by Genome Sequencing, Transcriptome Profiling and Co-infection with Leishmania donovani.</title>
        <authorList>
            <person name="Kraeva N."/>
            <person name="Butenko A."/>
            <person name="Hlavacova J."/>
            <person name="Kostygov A."/>
            <person name="Myskova J."/>
            <person name="Grybchuk D."/>
            <person name="Lestinova T."/>
            <person name="Votypka J."/>
            <person name="Volf P."/>
            <person name="Opperdoes F."/>
            <person name="Flegontov P."/>
            <person name="Lukes J."/>
            <person name="Yurchenko V."/>
        </authorList>
    </citation>
    <scope>NUCLEOTIDE SEQUENCE [LARGE SCALE GENOMIC DNA]</scope>
    <source>
        <strain evidence="1 2">ATCC 30220</strain>
    </source>
</reference>
<organism evidence="1 2">
    <name type="scientific">Leptomonas seymouri</name>
    <dbReference type="NCBI Taxonomy" id="5684"/>
    <lineage>
        <taxon>Eukaryota</taxon>
        <taxon>Discoba</taxon>
        <taxon>Euglenozoa</taxon>
        <taxon>Kinetoplastea</taxon>
        <taxon>Metakinetoplastina</taxon>
        <taxon>Trypanosomatida</taxon>
        <taxon>Trypanosomatidae</taxon>
        <taxon>Leishmaniinae</taxon>
        <taxon>Leptomonas</taxon>
    </lineage>
</organism>
<sequence>MLRYTTPSLVVFQNPNLPRVLQKFTPDKMELLLIALKERKKKIRYLGSAFQHYGDRWAMFGAQGTIRRGTRFLLERHHTRAQYVHPGTSRNKVDIRAVKMAGTQYDQLGNHIRTTWDHSVASTNMMNDPTFRKLFRNMSKNEAISMMEEWGVRYIILDEIRKPSLVDCKYHKHSIYPNKFSWAPDPETNYFRGDAEYKWKGDELIAYSDYNAHVKHPANFEGSKSSAKMIASKSNPWFKATLGSHAPLSAKPGASKNASARLAK</sequence>
<protein>
    <submittedName>
        <fullName evidence="1">Uncharacterized protein</fullName>
    </submittedName>
</protein>
<comment type="caution">
    <text evidence="1">The sequence shown here is derived from an EMBL/GenBank/DDBJ whole genome shotgun (WGS) entry which is preliminary data.</text>
</comment>
<dbReference type="VEuPathDB" id="TriTrypDB:Lsey_0208_0040"/>
<keyword evidence="2" id="KW-1185">Reference proteome</keyword>
<dbReference type="AlphaFoldDB" id="A0A0N1PAQ2"/>
<proteinExistence type="predicted"/>
<accession>A0A0N1PAQ2</accession>
<dbReference type="OMA" id="DRMELTM"/>
<evidence type="ECO:0000313" key="2">
    <source>
        <dbReference type="Proteomes" id="UP000038009"/>
    </source>
</evidence>